<comment type="caution">
    <text evidence="2">The sequence shown here is derived from an EMBL/GenBank/DDBJ whole genome shotgun (WGS) entry which is preliminary data.</text>
</comment>
<reference evidence="2" key="2">
    <citation type="submission" date="2023-12" db="EMBL/GenBank/DDBJ databases">
        <authorList>
            <person name="Sun Q."/>
            <person name="Inoue M."/>
        </authorList>
    </citation>
    <scope>NUCLEOTIDE SEQUENCE</scope>
    <source>
        <strain evidence="2">JCM 17590</strain>
    </source>
</reference>
<organism evidence="2 3">
    <name type="scientific">Gryllotalpicola daejeonensis</name>
    <dbReference type="NCBI Taxonomy" id="993087"/>
    <lineage>
        <taxon>Bacteria</taxon>
        <taxon>Bacillati</taxon>
        <taxon>Actinomycetota</taxon>
        <taxon>Actinomycetes</taxon>
        <taxon>Micrococcales</taxon>
        <taxon>Microbacteriaceae</taxon>
        <taxon>Gryllotalpicola</taxon>
    </lineage>
</organism>
<name>A0ABP7ZK69_9MICO</name>
<dbReference type="InterPro" id="IPR038740">
    <property type="entry name" value="BioF2-like_GNAT_dom"/>
</dbReference>
<gene>
    <name evidence="2" type="ORF">GCM10022286_18330</name>
</gene>
<dbReference type="Pfam" id="PF13480">
    <property type="entry name" value="Acetyltransf_6"/>
    <property type="match status" value="1"/>
</dbReference>
<protein>
    <recommendedName>
        <fullName evidence="1">BioF2-like acetyltransferase domain-containing protein</fullName>
    </recommendedName>
</protein>
<keyword evidence="3" id="KW-1185">Reference proteome</keyword>
<proteinExistence type="predicted"/>
<reference evidence="2" key="1">
    <citation type="journal article" date="2014" name="Int. J. Syst. Evol. Microbiol.">
        <title>Complete genome of a new Firmicutes species belonging to the dominant human colonic microbiota ('Ruminococcus bicirculans') reveals two chromosomes and a selective capacity to utilize plant glucans.</title>
        <authorList>
            <consortium name="NISC Comparative Sequencing Program"/>
            <person name="Wegmann U."/>
            <person name="Louis P."/>
            <person name="Goesmann A."/>
            <person name="Henrissat B."/>
            <person name="Duncan S.H."/>
            <person name="Flint H.J."/>
        </authorList>
    </citation>
    <scope>NUCLEOTIDE SEQUENCE</scope>
    <source>
        <strain evidence="2">JCM 17590</strain>
    </source>
</reference>
<dbReference type="EMBL" id="BAABBV010000001">
    <property type="protein sequence ID" value="GAA4161187.1"/>
    <property type="molecule type" value="Genomic_DNA"/>
</dbReference>
<evidence type="ECO:0000313" key="2">
    <source>
        <dbReference type="EMBL" id="GAA4161187.1"/>
    </source>
</evidence>
<dbReference type="InterPro" id="IPR016181">
    <property type="entry name" value="Acyl_CoA_acyltransferase"/>
</dbReference>
<evidence type="ECO:0000259" key="1">
    <source>
        <dbReference type="Pfam" id="PF13480"/>
    </source>
</evidence>
<sequence length="316" mass="35410">MTATLERSQRKLRSVWFRSVTADIENAVHALPADALCTRELFVDLLHLNVHSGGRIALVEQAGEPVAVFGLRREGRLRWRSMLDWLLPGVPGAVSEEQVVPALRKLNSEVAMVWWNTRTAPTGAGVQRAAPRAVNVLAIAEREAYWRSTRYWSTIRRAREKCAHLTVAIDRPGDAEWVVRNNLSKWDARGSHRDRFALEANLEIARQLTPLGRYETLVLRDGDIPLAGATNFRLGATTVAGVLYRDESVGGLPTGVRIIDESIEYSARAGVARFDLGASFPYKLKWAPEDGFLYEFVVSPPMISLAHRLRHAARRR</sequence>
<dbReference type="Proteomes" id="UP001415169">
    <property type="component" value="Unassembled WGS sequence"/>
</dbReference>
<accession>A0ABP7ZK69</accession>
<evidence type="ECO:0000313" key="3">
    <source>
        <dbReference type="Proteomes" id="UP001415169"/>
    </source>
</evidence>
<dbReference type="RefSeq" id="WP_344791460.1">
    <property type="nucleotide sequence ID" value="NZ_BAABBV010000001.1"/>
</dbReference>
<dbReference type="SUPFAM" id="SSF55729">
    <property type="entry name" value="Acyl-CoA N-acyltransferases (Nat)"/>
    <property type="match status" value="1"/>
</dbReference>
<feature type="domain" description="BioF2-like acetyltransferase" evidence="1">
    <location>
        <begin position="153"/>
        <end position="283"/>
    </location>
</feature>